<evidence type="ECO:0000313" key="2">
    <source>
        <dbReference type="Proteomes" id="UP000198657"/>
    </source>
</evidence>
<keyword evidence="2" id="KW-1185">Reference proteome</keyword>
<protein>
    <submittedName>
        <fullName evidence="1">Uncharacterized protein</fullName>
    </submittedName>
</protein>
<dbReference type="Proteomes" id="UP000198657">
    <property type="component" value="Unassembled WGS sequence"/>
</dbReference>
<accession>A0A1H8L130</accession>
<dbReference type="EMBL" id="FODN01000002">
    <property type="protein sequence ID" value="SEN98844.1"/>
    <property type="molecule type" value="Genomic_DNA"/>
</dbReference>
<organism evidence="1 2">
    <name type="scientific">Flavobacterium sinopsychrotolerans</name>
    <dbReference type="NCBI Taxonomy" id="604089"/>
    <lineage>
        <taxon>Bacteria</taxon>
        <taxon>Pseudomonadati</taxon>
        <taxon>Bacteroidota</taxon>
        <taxon>Flavobacteriia</taxon>
        <taxon>Flavobacteriales</taxon>
        <taxon>Flavobacteriaceae</taxon>
        <taxon>Flavobacterium</taxon>
    </lineage>
</organism>
<sequence>MSLDWQLGDKVIIPALKTVKALTERKESDLELWASILPKNCYKEFL</sequence>
<gene>
    <name evidence="1" type="ORF">SAMN04487942_1462</name>
</gene>
<proteinExistence type="predicted"/>
<name>A0A1H8L130_9FLAO</name>
<dbReference type="STRING" id="604089.SAMN04487942_1462"/>
<dbReference type="AlphaFoldDB" id="A0A1H8L130"/>
<evidence type="ECO:0000313" key="1">
    <source>
        <dbReference type="EMBL" id="SEN98844.1"/>
    </source>
</evidence>
<reference evidence="2" key="1">
    <citation type="submission" date="2016-10" db="EMBL/GenBank/DDBJ databases">
        <authorList>
            <person name="Varghese N."/>
            <person name="Submissions S."/>
        </authorList>
    </citation>
    <scope>NUCLEOTIDE SEQUENCE [LARGE SCALE GENOMIC DNA]</scope>
    <source>
        <strain evidence="2">CGMCC 1.8704</strain>
    </source>
</reference>